<evidence type="ECO:0000256" key="2">
    <source>
        <dbReference type="ARBA" id="ARBA00022741"/>
    </source>
</evidence>
<evidence type="ECO:0000313" key="5">
    <source>
        <dbReference type="EMBL" id="MBB5637990.1"/>
    </source>
</evidence>
<keyword evidence="3 5" id="KW-0067">ATP-binding</keyword>
<dbReference type="InterPro" id="IPR050093">
    <property type="entry name" value="ABC_SmlMolc_Importer"/>
</dbReference>
<dbReference type="SUPFAM" id="SSF52540">
    <property type="entry name" value="P-loop containing nucleoside triphosphate hydrolases"/>
    <property type="match status" value="1"/>
</dbReference>
<evidence type="ECO:0000313" key="6">
    <source>
        <dbReference type="Proteomes" id="UP000537204"/>
    </source>
</evidence>
<dbReference type="InterPro" id="IPR003593">
    <property type="entry name" value="AAA+_ATPase"/>
</dbReference>
<evidence type="ECO:0000256" key="1">
    <source>
        <dbReference type="ARBA" id="ARBA00022448"/>
    </source>
</evidence>
<dbReference type="AlphaFoldDB" id="A0A7W9E1S9"/>
<reference evidence="5 6" key="1">
    <citation type="submission" date="2020-08" db="EMBL/GenBank/DDBJ databases">
        <title>Genomic Encyclopedia of Type Strains, Phase IV (KMG-V): Genome sequencing to study the core and pangenomes of soil and plant-associated prokaryotes.</title>
        <authorList>
            <person name="Whitman W."/>
        </authorList>
    </citation>
    <scope>NUCLEOTIDE SEQUENCE [LARGE SCALE GENOMIC DNA]</scope>
    <source>
        <strain evidence="5 6">S3M1</strain>
    </source>
</reference>
<protein>
    <submittedName>
        <fullName evidence="5">Molybdate transport system ATP-binding protein</fullName>
    </submittedName>
</protein>
<dbReference type="EMBL" id="JACHCE010000007">
    <property type="protein sequence ID" value="MBB5637990.1"/>
    <property type="molecule type" value="Genomic_DNA"/>
</dbReference>
<dbReference type="GO" id="GO:0016887">
    <property type="term" value="F:ATP hydrolysis activity"/>
    <property type="evidence" value="ECO:0007669"/>
    <property type="project" value="InterPro"/>
</dbReference>
<feature type="domain" description="ABC transporter" evidence="4">
    <location>
        <begin position="1"/>
        <end position="208"/>
    </location>
</feature>
<keyword evidence="1" id="KW-0813">Transport</keyword>
<dbReference type="Pfam" id="PF00005">
    <property type="entry name" value="ABC_tran"/>
    <property type="match status" value="1"/>
</dbReference>
<dbReference type="RefSeq" id="WP_183883845.1">
    <property type="nucleotide sequence ID" value="NZ_JACHCD010000001.1"/>
</dbReference>
<accession>A0A7W9E1S9</accession>
<evidence type="ECO:0000259" key="4">
    <source>
        <dbReference type="PROSITE" id="PS50893"/>
    </source>
</evidence>
<dbReference type="InterPro" id="IPR003439">
    <property type="entry name" value="ABC_transporter-like_ATP-bd"/>
</dbReference>
<gene>
    <name evidence="5" type="ORF">HDE68_003916</name>
</gene>
<dbReference type="Gene3D" id="3.40.50.300">
    <property type="entry name" value="P-loop containing nucleotide triphosphate hydrolases"/>
    <property type="match status" value="1"/>
</dbReference>
<dbReference type="InterPro" id="IPR027417">
    <property type="entry name" value="P-loop_NTPase"/>
</dbReference>
<dbReference type="InterPro" id="IPR017871">
    <property type="entry name" value="ABC_transporter-like_CS"/>
</dbReference>
<dbReference type="PANTHER" id="PTHR42781">
    <property type="entry name" value="SPERMIDINE/PUTRESCINE IMPORT ATP-BINDING PROTEIN POTA"/>
    <property type="match status" value="1"/>
</dbReference>
<evidence type="ECO:0000256" key="3">
    <source>
        <dbReference type="ARBA" id="ARBA00022840"/>
    </source>
</evidence>
<dbReference type="SMART" id="SM00382">
    <property type="entry name" value="AAA"/>
    <property type="match status" value="1"/>
</dbReference>
<name>A0A7W9E1S9_9SPHI</name>
<comment type="caution">
    <text evidence="5">The sequence shown here is derived from an EMBL/GenBank/DDBJ whole genome shotgun (WGS) entry which is preliminary data.</text>
</comment>
<dbReference type="Proteomes" id="UP000537204">
    <property type="component" value="Unassembled WGS sequence"/>
</dbReference>
<dbReference type="PANTHER" id="PTHR42781:SF4">
    <property type="entry name" value="SPERMIDINE_PUTRESCINE IMPORT ATP-BINDING PROTEIN POTA"/>
    <property type="match status" value="1"/>
</dbReference>
<dbReference type="PROSITE" id="PS50893">
    <property type="entry name" value="ABC_TRANSPORTER_2"/>
    <property type="match status" value="1"/>
</dbReference>
<proteinExistence type="predicted"/>
<dbReference type="PROSITE" id="PS00211">
    <property type="entry name" value="ABC_TRANSPORTER_1"/>
    <property type="match status" value="1"/>
</dbReference>
<sequence>MIEASIYKKIKTYKGNSQLIVDAQFPAGSITRLYGSSGSGKTTFLKILAGLITPEKGEIHVKGVCWLDTHKKINWKPQQRRVGFVFQDYALFPNMTVQAHLAYATTDQQLIERLLLIGKMESFRQHKPAHLSGGQQQRLAILRAMALRPELLILDEAFSALDDDLREALIIELKIILKEFRTTTIIVSHHLQETAGFAERTLQIEQEH</sequence>
<keyword evidence="2" id="KW-0547">Nucleotide-binding</keyword>
<organism evidence="5 6">
    <name type="scientific">Pedobacter cryoconitis</name>
    <dbReference type="NCBI Taxonomy" id="188932"/>
    <lineage>
        <taxon>Bacteria</taxon>
        <taxon>Pseudomonadati</taxon>
        <taxon>Bacteroidota</taxon>
        <taxon>Sphingobacteriia</taxon>
        <taxon>Sphingobacteriales</taxon>
        <taxon>Sphingobacteriaceae</taxon>
        <taxon>Pedobacter</taxon>
    </lineage>
</organism>
<dbReference type="GO" id="GO:0005524">
    <property type="term" value="F:ATP binding"/>
    <property type="evidence" value="ECO:0007669"/>
    <property type="project" value="UniProtKB-KW"/>
</dbReference>